<proteinExistence type="inferred from homology"/>
<dbReference type="SUPFAM" id="SSF53335">
    <property type="entry name" value="S-adenosyl-L-methionine-dependent methyltransferases"/>
    <property type="match status" value="1"/>
</dbReference>
<dbReference type="PANTHER" id="PTHR23417:SF14">
    <property type="entry name" value="PENTACOTRIPEPTIDE-REPEAT REGION OF PRORP DOMAIN-CONTAINING PROTEIN"/>
    <property type="match status" value="1"/>
</dbReference>
<feature type="binding site" evidence="7">
    <location>
        <position position="114"/>
    </location>
    <ligand>
        <name>S-adenosyl-L-methionine</name>
        <dbReference type="ChEBI" id="CHEBI:59789"/>
    </ligand>
</feature>
<dbReference type="PROSITE" id="PS51625">
    <property type="entry name" value="SAM_MT_TRMB"/>
    <property type="match status" value="1"/>
</dbReference>
<evidence type="ECO:0000256" key="2">
    <source>
        <dbReference type="ARBA" id="ARBA00003015"/>
    </source>
</evidence>
<dbReference type="InterPro" id="IPR029063">
    <property type="entry name" value="SAM-dependent_MTases_sf"/>
</dbReference>
<feature type="binding site" evidence="7">
    <location>
        <position position="64"/>
    </location>
    <ligand>
        <name>S-adenosyl-L-methionine</name>
        <dbReference type="ChEBI" id="CHEBI:59789"/>
    </ligand>
</feature>
<dbReference type="STRING" id="1312852.EG19_08090"/>
<evidence type="ECO:0000256" key="1">
    <source>
        <dbReference type="ARBA" id="ARBA00000142"/>
    </source>
</evidence>
<keyword evidence="5 7" id="KW-0949">S-adenosyl-L-methionine</keyword>
<accession>A0A062XX26</accession>
<evidence type="ECO:0000256" key="4">
    <source>
        <dbReference type="ARBA" id="ARBA00022679"/>
    </source>
</evidence>
<keyword evidence="4 7" id="KW-0808">Transferase</keyword>
<comment type="caution">
    <text evidence="8">The sequence shown here is derived from an EMBL/GenBank/DDBJ whole genome shotgun (WGS) entry which is preliminary data.</text>
</comment>
<dbReference type="EC" id="2.1.1.33" evidence="7"/>
<comment type="catalytic activity">
    <reaction evidence="1 7">
        <text>guanosine(46) in tRNA + S-adenosyl-L-methionine = N(7)-methylguanosine(46) in tRNA + S-adenosyl-L-homocysteine</text>
        <dbReference type="Rhea" id="RHEA:42708"/>
        <dbReference type="Rhea" id="RHEA-COMP:10188"/>
        <dbReference type="Rhea" id="RHEA-COMP:10189"/>
        <dbReference type="ChEBI" id="CHEBI:57856"/>
        <dbReference type="ChEBI" id="CHEBI:59789"/>
        <dbReference type="ChEBI" id="CHEBI:74269"/>
        <dbReference type="ChEBI" id="CHEBI:74480"/>
        <dbReference type="EC" id="2.1.1.33"/>
    </reaction>
</comment>
<keyword evidence="9" id="KW-1185">Reference proteome</keyword>
<feature type="binding site" evidence="7">
    <location>
        <begin position="183"/>
        <end position="186"/>
    </location>
    <ligand>
        <name>substrate</name>
    </ligand>
</feature>
<comment type="function">
    <text evidence="2 7">Catalyzes the formation of N(7)-methylguanine at position 46 (m7G46) in tRNA.</text>
</comment>
<evidence type="ECO:0000256" key="6">
    <source>
        <dbReference type="ARBA" id="ARBA00022694"/>
    </source>
</evidence>
<keyword evidence="3 7" id="KW-0489">Methyltransferase</keyword>
<evidence type="ECO:0000313" key="8">
    <source>
        <dbReference type="EMBL" id="KDA53065.1"/>
    </source>
</evidence>
<dbReference type="AlphaFoldDB" id="A0A062XX26"/>
<organism evidence="8 9">
    <name type="scientific">Thermoanaerobaculum aquaticum</name>
    <dbReference type="NCBI Taxonomy" id="1312852"/>
    <lineage>
        <taxon>Bacteria</taxon>
        <taxon>Pseudomonadati</taxon>
        <taxon>Acidobacteriota</taxon>
        <taxon>Thermoanaerobaculia</taxon>
        <taxon>Thermoanaerobaculales</taxon>
        <taxon>Thermoanaerobaculaceae</taxon>
        <taxon>Thermoanaerobaculum</taxon>
    </lineage>
</organism>
<gene>
    <name evidence="7" type="primary">trmB</name>
    <name evidence="8" type="ORF">EG19_08090</name>
</gene>
<comment type="pathway">
    <text evidence="7">tRNA modification; N(7)-methylguanine-tRNA biosynthesis.</text>
</comment>
<evidence type="ECO:0000313" key="9">
    <source>
        <dbReference type="Proteomes" id="UP000027284"/>
    </source>
</evidence>
<evidence type="ECO:0000256" key="7">
    <source>
        <dbReference type="HAMAP-Rule" id="MF_01057"/>
    </source>
</evidence>
<evidence type="ECO:0000256" key="5">
    <source>
        <dbReference type="ARBA" id="ARBA00022691"/>
    </source>
</evidence>
<feature type="binding site" evidence="7">
    <location>
        <position position="39"/>
    </location>
    <ligand>
        <name>S-adenosyl-L-methionine</name>
        <dbReference type="ChEBI" id="CHEBI:59789"/>
    </ligand>
</feature>
<protein>
    <recommendedName>
        <fullName evidence="7">tRNA (guanine-N(7)-)-methyltransferase</fullName>
        <ecNumber evidence="7">2.1.1.33</ecNumber>
    </recommendedName>
    <alternativeName>
        <fullName evidence="7">tRNA (guanine(46)-N(7))-methyltransferase</fullName>
    </alternativeName>
    <alternativeName>
        <fullName evidence="7">tRNA(m7G46)-methyltransferase</fullName>
    </alternativeName>
</protein>
<dbReference type="RefSeq" id="WP_053335237.1">
    <property type="nucleotide sequence ID" value="NZ_JMFG01000035.1"/>
</dbReference>
<dbReference type="OrthoDB" id="9802090at2"/>
<dbReference type="Gene3D" id="3.40.50.150">
    <property type="entry name" value="Vaccinia Virus protein VP39"/>
    <property type="match status" value="1"/>
</dbReference>
<dbReference type="Proteomes" id="UP000027284">
    <property type="component" value="Unassembled WGS sequence"/>
</dbReference>
<dbReference type="Pfam" id="PF02390">
    <property type="entry name" value="Methyltransf_4"/>
    <property type="match status" value="1"/>
</dbReference>
<evidence type="ECO:0000256" key="3">
    <source>
        <dbReference type="ARBA" id="ARBA00022603"/>
    </source>
</evidence>
<dbReference type="GO" id="GO:0008176">
    <property type="term" value="F:tRNA (guanine(46)-N7)-methyltransferase activity"/>
    <property type="evidence" value="ECO:0007669"/>
    <property type="project" value="UniProtKB-UniRule"/>
</dbReference>
<feature type="binding site" evidence="7">
    <location>
        <position position="150"/>
    </location>
    <ligand>
        <name>substrate</name>
    </ligand>
</feature>
<name>A0A062XX26_9BACT</name>
<dbReference type="EMBL" id="JMFG01000035">
    <property type="protein sequence ID" value="KDA53065.1"/>
    <property type="molecule type" value="Genomic_DNA"/>
</dbReference>
<dbReference type="InterPro" id="IPR003358">
    <property type="entry name" value="tRNA_(Gua-N-7)_MeTrfase_Trmb"/>
</dbReference>
<keyword evidence="6 7" id="KW-0819">tRNA processing</keyword>
<dbReference type="InterPro" id="IPR055361">
    <property type="entry name" value="tRNA_methyltr_TrmB_bact"/>
</dbReference>
<dbReference type="GO" id="GO:0043527">
    <property type="term" value="C:tRNA methyltransferase complex"/>
    <property type="evidence" value="ECO:0007669"/>
    <property type="project" value="TreeGrafter"/>
</dbReference>
<dbReference type="HAMAP" id="MF_01057">
    <property type="entry name" value="tRNA_methyltr_TrmB"/>
    <property type="match status" value="1"/>
</dbReference>
<comment type="similarity">
    <text evidence="7">Belongs to the class I-like SAM-binding methyltransferase superfamily. TrmB family.</text>
</comment>
<comment type="caution">
    <text evidence="7">Lacks conserved residue(s) required for the propagation of feature annotation.</text>
</comment>
<reference evidence="8 9" key="1">
    <citation type="submission" date="2014-04" db="EMBL/GenBank/DDBJ databases">
        <title>The Genome Sequence of Thermoanaerobaculum aquaticum MP-01, The First Cultivated Group 23 Acidobacterium.</title>
        <authorList>
            <person name="Stamps B.W."/>
            <person name="Losey N.A."/>
            <person name="Lawson P.A."/>
            <person name="Stevenson B.S."/>
        </authorList>
    </citation>
    <scope>NUCLEOTIDE SEQUENCE [LARGE SCALE GENOMIC DNA]</scope>
    <source>
        <strain evidence="8 9">MP-01</strain>
    </source>
</reference>
<dbReference type="PANTHER" id="PTHR23417">
    <property type="entry name" value="3-DEOXY-D-MANNO-OCTULOSONIC-ACID TRANSFERASE/TRNA GUANINE-N 7 - -METHYLTRANSFERASE"/>
    <property type="match status" value="1"/>
</dbReference>
<sequence>MSQVLTVPRPESLVVALDEVPLPLTAEALFGRRCPFELELGVGKGRFAIAWAQAHPEIGLLGVERARKYLELAALRAARAGVSNLRLVHTTAEDLLFRCLREGSLAAVHVYFPDPWPKKRHHKRRFFRPENVSRLAEVMEEGALLRVKTDHPEYAQVIREVVGADRRFVPVSAPEAFAEVPPTHFEIKYQGQGRPVHLMAWRRVSQF</sequence>
<feature type="binding site" evidence="7">
    <location>
        <position position="118"/>
    </location>
    <ligand>
        <name>substrate</name>
    </ligand>
</feature>
<dbReference type="UniPathway" id="UPA00989"/>